<dbReference type="AlphaFoldDB" id="A0A326U240"/>
<dbReference type="Gene3D" id="3.40.50.1390">
    <property type="entry name" value="Resolvase, N-terminal catalytic domain"/>
    <property type="match status" value="1"/>
</dbReference>
<evidence type="ECO:0000313" key="2">
    <source>
        <dbReference type="EMBL" id="PZW19224.1"/>
    </source>
</evidence>
<protein>
    <submittedName>
        <fullName evidence="2">Resolvase-like protein</fullName>
    </submittedName>
</protein>
<proteinExistence type="predicted"/>
<comment type="caution">
    <text evidence="2">The sequence shown here is derived from an EMBL/GenBank/DDBJ whole genome shotgun (WGS) entry which is preliminary data.</text>
</comment>
<reference evidence="2 3" key="1">
    <citation type="submission" date="2018-06" db="EMBL/GenBank/DDBJ databases">
        <title>Genomic Encyclopedia of Archaeal and Bacterial Type Strains, Phase II (KMG-II): from individual species to whole genera.</title>
        <authorList>
            <person name="Goeker M."/>
        </authorList>
    </citation>
    <scope>NUCLEOTIDE SEQUENCE [LARGE SCALE GENOMIC DNA]</scope>
    <source>
        <strain evidence="2 3">ATCC BAA-1881</strain>
    </source>
</reference>
<organism evidence="2 3">
    <name type="scientific">Thermosporothrix hazakensis</name>
    <dbReference type="NCBI Taxonomy" id="644383"/>
    <lineage>
        <taxon>Bacteria</taxon>
        <taxon>Bacillati</taxon>
        <taxon>Chloroflexota</taxon>
        <taxon>Ktedonobacteria</taxon>
        <taxon>Ktedonobacterales</taxon>
        <taxon>Thermosporotrichaceae</taxon>
        <taxon>Thermosporothrix</taxon>
    </lineage>
</organism>
<dbReference type="GO" id="GO:0000150">
    <property type="term" value="F:DNA strand exchange activity"/>
    <property type="evidence" value="ECO:0007669"/>
    <property type="project" value="InterPro"/>
</dbReference>
<dbReference type="EMBL" id="QKUF01000050">
    <property type="protein sequence ID" value="PZW19224.1"/>
    <property type="molecule type" value="Genomic_DNA"/>
</dbReference>
<evidence type="ECO:0000259" key="1">
    <source>
        <dbReference type="Pfam" id="PF00239"/>
    </source>
</evidence>
<dbReference type="Proteomes" id="UP000248806">
    <property type="component" value="Unassembled WGS sequence"/>
</dbReference>
<keyword evidence="3" id="KW-1185">Reference proteome</keyword>
<dbReference type="RefSeq" id="WP_170143032.1">
    <property type="nucleotide sequence ID" value="NZ_BIFX01000001.1"/>
</dbReference>
<name>A0A326U240_THEHA</name>
<dbReference type="GO" id="GO:0003677">
    <property type="term" value="F:DNA binding"/>
    <property type="evidence" value="ECO:0007669"/>
    <property type="project" value="InterPro"/>
</dbReference>
<accession>A0A326U240</accession>
<dbReference type="InterPro" id="IPR036162">
    <property type="entry name" value="Resolvase-like_N_sf"/>
</dbReference>
<dbReference type="InterPro" id="IPR006119">
    <property type="entry name" value="Resolv_N"/>
</dbReference>
<dbReference type="Pfam" id="PF00239">
    <property type="entry name" value="Resolvase"/>
    <property type="match status" value="1"/>
</dbReference>
<evidence type="ECO:0000313" key="3">
    <source>
        <dbReference type="Proteomes" id="UP000248806"/>
    </source>
</evidence>
<sequence>MGTPQQERLRRLKAAAARAEITEARQDKLRKILPRLDRSKLIVIYYRQSEIDRGHAYEESFEVQTIRRKEEFTGYGWSEENIKIVLTDANVPGTLTIADRLGLSEVVQDITQGRVAAVYAWMVDRLFRFPTLDEPEKFVQVCLESETPLITSTWVYDFATSDEDIEKFFLECQYADCLQESNSGYPSGEP</sequence>
<feature type="domain" description="Resolvase/invertase-type recombinase catalytic" evidence="1">
    <location>
        <begin position="42"/>
        <end position="153"/>
    </location>
</feature>
<gene>
    <name evidence="2" type="ORF">EI42_06162</name>
</gene>